<dbReference type="SUPFAM" id="SSF52777">
    <property type="entry name" value="CoA-dependent acyltransferases"/>
    <property type="match status" value="2"/>
</dbReference>
<dbReference type="RefSeq" id="XP_045959157.1">
    <property type="nucleotide sequence ID" value="XM_046097850.1"/>
</dbReference>
<gene>
    <name evidence="7" type="ORF">BKA67DRAFT_516817</name>
</gene>
<dbReference type="PROSITE" id="PS00455">
    <property type="entry name" value="AMP_BINDING"/>
    <property type="match status" value="1"/>
</dbReference>
<reference evidence="7" key="1">
    <citation type="journal article" date="2021" name="Nat. Commun.">
        <title>Genetic determinants of endophytism in the Arabidopsis root mycobiome.</title>
        <authorList>
            <person name="Mesny F."/>
            <person name="Miyauchi S."/>
            <person name="Thiergart T."/>
            <person name="Pickel B."/>
            <person name="Atanasova L."/>
            <person name="Karlsson M."/>
            <person name="Huettel B."/>
            <person name="Barry K.W."/>
            <person name="Haridas S."/>
            <person name="Chen C."/>
            <person name="Bauer D."/>
            <person name="Andreopoulos W."/>
            <person name="Pangilinan J."/>
            <person name="LaButti K."/>
            <person name="Riley R."/>
            <person name="Lipzen A."/>
            <person name="Clum A."/>
            <person name="Drula E."/>
            <person name="Henrissat B."/>
            <person name="Kohler A."/>
            <person name="Grigoriev I.V."/>
            <person name="Martin F.M."/>
            <person name="Hacquard S."/>
        </authorList>
    </citation>
    <scope>NUCLEOTIDE SEQUENCE</scope>
    <source>
        <strain evidence="7">MPI-SDFR-AT-0073</strain>
    </source>
</reference>
<evidence type="ECO:0000256" key="2">
    <source>
        <dbReference type="ARBA" id="ARBA00022553"/>
    </source>
</evidence>
<dbReference type="InterPro" id="IPR014031">
    <property type="entry name" value="Ketoacyl_synth_C"/>
</dbReference>
<dbReference type="SUPFAM" id="SSF47336">
    <property type="entry name" value="ACP-like"/>
    <property type="match status" value="1"/>
</dbReference>
<evidence type="ECO:0000256" key="1">
    <source>
        <dbReference type="ARBA" id="ARBA00022450"/>
    </source>
</evidence>
<dbReference type="Gene3D" id="3.40.47.10">
    <property type="match status" value="1"/>
</dbReference>
<dbReference type="Pfam" id="PF02801">
    <property type="entry name" value="Ketoacyl-synt_C"/>
    <property type="match status" value="1"/>
</dbReference>
<evidence type="ECO:0000313" key="8">
    <source>
        <dbReference type="Proteomes" id="UP000758603"/>
    </source>
</evidence>
<evidence type="ECO:0000313" key="7">
    <source>
        <dbReference type="EMBL" id="KAH6654887.1"/>
    </source>
</evidence>
<dbReference type="GO" id="GO:0016746">
    <property type="term" value="F:acyltransferase activity"/>
    <property type="evidence" value="ECO:0007669"/>
    <property type="project" value="InterPro"/>
</dbReference>
<comment type="caution">
    <text evidence="7">The sequence shown here is derived from an EMBL/GenBank/DDBJ whole genome shotgun (WGS) entry which is preliminary data.</text>
</comment>
<dbReference type="NCBIfam" id="TIGR01733">
    <property type="entry name" value="AA-adenyl-dom"/>
    <property type="match status" value="1"/>
</dbReference>
<dbReference type="GO" id="GO:0005737">
    <property type="term" value="C:cytoplasm"/>
    <property type="evidence" value="ECO:0007669"/>
    <property type="project" value="TreeGrafter"/>
</dbReference>
<dbReference type="GO" id="GO:0043041">
    <property type="term" value="P:amino acid activation for nonribosomal peptide biosynthetic process"/>
    <property type="evidence" value="ECO:0007669"/>
    <property type="project" value="TreeGrafter"/>
</dbReference>
<dbReference type="EMBL" id="JAGPXC010000004">
    <property type="protein sequence ID" value="KAH6654887.1"/>
    <property type="molecule type" value="Genomic_DNA"/>
</dbReference>
<dbReference type="PROSITE" id="PS52004">
    <property type="entry name" value="KS3_2"/>
    <property type="match status" value="1"/>
</dbReference>
<dbReference type="InterPro" id="IPR016039">
    <property type="entry name" value="Thiolase-like"/>
</dbReference>
<dbReference type="GeneID" id="70126742"/>
<evidence type="ECO:0000256" key="5">
    <source>
        <dbReference type="SAM" id="MobiDB-lite"/>
    </source>
</evidence>
<feature type="compositionally biased region" description="Basic and acidic residues" evidence="5">
    <location>
        <begin position="975"/>
        <end position="992"/>
    </location>
</feature>
<keyword evidence="1" id="KW-0596">Phosphopantetheine</keyword>
<dbReference type="PANTHER" id="PTHR45527:SF1">
    <property type="entry name" value="FATTY ACID SYNTHASE"/>
    <property type="match status" value="1"/>
</dbReference>
<dbReference type="Gene3D" id="1.10.1200.10">
    <property type="entry name" value="ACP-like"/>
    <property type="match status" value="1"/>
</dbReference>
<dbReference type="SMART" id="SM00825">
    <property type="entry name" value="PKS_KS"/>
    <property type="match status" value="1"/>
</dbReference>
<proteinExistence type="predicted"/>
<keyword evidence="3" id="KW-0436">Ligase</keyword>
<dbReference type="Gene3D" id="3.40.50.12780">
    <property type="entry name" value="N-terminal domain of ligase-like"/>
    <property type="match status" value="1"/>
</dbReference>
<dbReference type="Gene3D" id="3.30.559.10">
    <property type="entry name" value="Chloramphenicol acetyltransferase-like domain"/>
    <property type="match status" value="1"/>
</dbReference>
<feature type="domain" description="Ketosynthase family 3 (KS3)" evidence="6">
    <location>
        <begin position="1108"/>
        <end position="1520"/>
    </location>
</feature>
<dbReference type="InterPro" id="IPR001242">
    <property type="entry name" value="Condensation_dom"/>
</dbReference>
<dbReference type="CDD" id="cd05930">
    <property type="entry name" value="A_NRPS"/>
    <property type="match status" value="1"/>
</dbReference>
<organism evidence="7 8">
    <name type="scientific">Truncatella angustata</name>
    <dbReference type="NCBI Taxonomy" id="152316"/>
    <lineage>
        <taxon>Eukaryota</taxon>
        <taxon>Fungi</taxon>
        <taxon>Dikarya</taxon>
        <taxon>Ascomycota</taxon>
        <taxon>Pezizomycotina</taxon>
        <taxon>Sordariomycetes</taxon>
        <taxon>Xylariomycetidae</taxon>
        <taxon>Amphisphaeriales</taxon>
        <taxon>Sporocadaceae</taxon>
        <taxon>Truncatella</taxon>
    </lineage>
</organism>
<sequence>MALISGPARSPREDHHHLAGDHVAAYPLTHSQEGIWVDYLANRSSTQYNLTLQWNMAHRVEPQVEVDSIVAAIHELTERHSVLRSTIVVLNGKPHIHEHDPNSVVPVIRLLAIPGRNITEQRLHQALHEPFDLEHEFPVRWYIVQQSSGKHIYLVSHHIALDGGALTRLSSELLDFVEGKALALDQLSERFSQAHSVERAWALTTGYENAQATCLDQIMETHPFRWSKTPPHGTHNFRRLEVWKMFSKDELQNWSTRFSTSWFRVAVSLVGLLLHIDTGSPLDGDHALAVSFGGRPQGFEHTVGQFANPLPIKIPVLDHFLAEPGSERNTLASLVTAVSRNISRVKKSERLSLLDIARRWRANSRFGQFNSPQVAVSYAPAFKNECCRLFPVEGTWDLFFVFQDGPRGVELGVIHDPEIFDDKTMNRMRSTYMRLLELSYRQDPVLLNELPSMPTYVTLPSAKAPNNFIAVHDMFRLHAAENPDRMALSCAERHCHMTYGELDNNSTLRAHVLTSHGVSKGSVVILHLHRNFHLLEWILATLKAGGAFVYLDPTLPFDRKQFILRTASEPNSIMVVEDLLAPDAEWTQPFAGTILPHTHAMELSQPSPEPVTKQVDPEDLAYMIFTSGSTGEPKGVMVEHGSFAHFVRSSVPVYKIGHGSCILQLASFNFDASILEWSSALAAGGTLCFADSPQALVGEYLADVIEQNSISFMQITPSALTTIPLNRQLNSLRCISVGAEAVPAHLLETWRERVVMINSYGPTETSIAVAFQKYTKGGPPIEEVSVGRPPDGTEIYICDPSLTRILPYGMEGEVCIGGKSLSRGYCQRADLTETRFAIHPALGTRLYRSGDRGLLTPDGSLVIRGRMDREIKIRGYRIAPEEVEKAIAAADPGVRGSSVQVSPDGFSLLAIVTPDTCLAETIQRGISKILPSHMRPSLILPVPFLPLNYSGKIDHKTIREELESYLTKAKKTRHTPRESRHSQTDSQKLAKRDMEVEEVISKAWQEEIGLSKTPSTDVNFFDLGGHSHLVPRLQKRIISMYPSCNVSVLDLFSHSTIKSQTRLLCQQLHPDSGQISVEESSEADSFVVVREDASVRELCPDSIGWTEDRTIAVIGIAGKFPGADDPDKLYANLCQGISGIRDSTNKRPVPKDCIWVPRAGTLSSIEDFDANFWKLSREEAADIDPQQRLFLTATLQALEDAGVDTLSDTNNNVGIFVGAAANQYHTVTDPVYGDAFQRSNRGIVAPSISARTAYHLNLHGPNVTVNTNCASGTVAMALAVDALRNRRCDVAVVGGVSVQLFDGGYVTQPKNIFSLTGNCRPFEETADGTVPSDAIVSMVLKRTPDAVADGDSAYALVAGVAYNSDGATSKAGYQVPSPKGQSDVIAAAWDNARMSPEQLQYIELHGSGTPIGDALELEGVKLALESIGRKPTGCLVGSNKGSLGNTQHASGLVSLIKICKSIQNGTIPAMVKTGKLNPFIIDASLGLNFAYQPTVVKTEALIGISAAGWGGVNSHMIIQAPPVKLIKKLEHKNSKYALFNETLAAPRKAGLEVFAVPSPIAVDSALDLIIRELQKVIENGHMVKADTDLRSHGLDSVAFVRLSHSIRSIAKGVSLP</sequence>
<dbReference type="InterPro" id="IPR045851">
    <property type="entry name" value="AMP-bd_C_sf"/>
</dbReference>
<dbReference type="CDD" id="cd00833">
    <property type="entry name" value="PKS"/>
    <property type="match status" value="1"/>
</dbReference>
<dbReference type="InterPro" id="IPR010071">
    <property type="entry name" value="AA_adenyl_dom"/>
</dbReference>
<dbReference type="InterPro" id="IPR023213">
    <property type="entry name" value="CAT-like_dom_sf"/>
</dbReference>
<protein>
    <submittedName>
        <fullName evidence="7">Amino acid adenylation domain protein</fullName>
    </submittedName>
</protein>
<dbReference type="OrthoDB" id="5334845at2759"/>
<dbReference type="Pfam" id="PF00109">
    <property type="entry name" value="ketoacyl-synt"/>
    <property type="match status" value="1"/>
</dbReference>
<dbReference type="Pfam" id="PF00668">
    <property type="entry name" value="Condensation"/>
    <property type="match status" value="1"/>
</dbReference>
<dbReference type="Proteomes" id="UP000758603">
    <property type="component" value="Unassembled WGS sequence"/>
</dbReference>
<accession>A0A9P8ZXI1</accession>
<dbReference type="InterPro" id="IPR014030">
    <property type="entry name" value="Ketoacyl_synth_N"/>
</dbReference>
<dbReference type="InterPro" id="IPR020841">
    <property type="entry name" value="PKS_Beta-ketoAc_synthase_dom"/>
</dbReference>
<dbReference type="Gene3D" id="3.30.300.30">
    <property type="match status" value="1"/>
</dbReference>
<evidence type="ECO:0000259" key="6">
    <source>
        <dbReference type="PROSITE" id="PS52004"/>
    </source>
</evidence>
<dbReference type="InterPro" id="IPR020845">
    <property type="entry name" value="AMP-binding_CS"/>
</dbReference>
<dbReference type="SUPFAM" id="SSF56801">
    <property type="entry name" value="Acetyl-CoA synthetase-like"/>
    <property type="match status" value="1"/>
</dbReference>
<dbReference type="Gene3D" id="3.30.559.30">
    <property type="entry name" value="Nonribosomal peptide synthetase, condensation domain"/>
    <property type="match status" value="1"/>
</dbReference>
<dbReference type="InterPro" id="IPR036736">
    <property type="entry name" value="ACP-like_sf"/>
</dbReference>
<keyword evidence="2" id="KW-0597">Phosphoprotein</keyword>
<evidence type="ECO:0000256" key="3">
    <source>
        <dbReference type="ARBA" id="ARBA00022598"/>
    </source>
</evidence>
<dbReference type="PANTHER" id="PTHR45527">
    <property type="entry name" value="NONRIBOSOMAL PEPTIDE SYNTHETASE"/>
    <property type="match status" value="1"/>
</dbReference>
<feature type="region of interest" description="Disordered" evidence="5">
    <location>
        <begin position="969"/>
        <end position="992"/>
    </location>
</feature>
<dbReference type="SUPFAM" id="SSF53901">
    <property type="entry name" value="Thiolase-like"/>
    <property type="match status" value="1"/>
</dbReference>
<evidence type="ECO:0000256" key="4">
    <source>
        <dbReference type="ARBA" id="ARBA00022679"/>
    </source>
</evidence>
<dbReference type="GO" id="GO:0044550">
    <property type="term" value="P:secondary metabolite biosynthetic process"/>
    <property type="evidence" value="ECO:0007669"/>
    <property type="project" value="TreeGrafter"/>
</dbReference>
<keyword evidence="8" id="KW-1185">Reference proteome</keyword>
<keyword evidence="4" id="KW-0808">Transferase</keyword>
<dbReference type="GO" id="GO:0016874">
    <property type="term" value="F:ligase activity"/>
    <property type="evidence" value="ECO:0007669"/>
    <property type="project" value="UniProtKB-KW"/>
</dbReference>
<dbReference type="InterPro" id="IPR000873">
    <property type="entry name" value="AMP-dep_synth/lig_dom"/>
</dbReference>
<dbReference type="GO" id="GO:0031177">
    <property type="term" value="F:phosphopantetheine binding"/>
    <property type="evidence" value="ECO:0007669"/>
    <property type="project" value="TreeGrafter"/>
</dbReference>
<name>A0A9P8ZXI1_9PEZI</name>
<dbReference type="InterPro" id="IPR042099">
    <property type="entry name" value="ANL_N_sf"/>
</dbReference>
<dbReference type="Pfam" id="PF00501">
    <property type="entry name" value="AMP-binding"/>
    <property type="match status" value="1"/>
</dbReference>